<dbReference type="Gene3D" id="2.60.120.330">
    <property type="entry name" value="B-lactam Antibiotic, Isopenicillin N Synthase, Chain"/>
    <property type="match status" value="1"/>
</dbReference>
<comment type="similarity">
    <text evidence="1 5">Belongs to the iron/ascorbate-dependent oxidoreductase family.</text>
</comment>
<feature type="domain" description="Fe2OG dioxygenase" evidence="6">
    <location>
        <begin position="222"/>
        <end position="323"/>
    </location>
</feature>
<keyword evidence="2 5" id="KW-0479">Metal-binding</keyword>
<dbReference type="InterPro" id="IPR005123">
    <property type="entry name" value="Oxoglu/Fe-dep_dioxygenase_dom"/>
</dbReference>
<reference evidence="7 8" key="1">
    <citation type="journal article" date="2020" name="Mol. Biol. Evol.">
        <title>Distinct Expression and Methylation Patterns for Genes with Different Fates following a Single Whole-Genome Duplication in Flowering Plants.</title>
        <authorList>
            <person name="Shi T."/>
            <person name="Rahmani R.S."/>
            <person name="Gugger P.F."/>
            <person name="Wang M."/>
            <person name="Li H."/>
            <person name="Zhang Y."/>
            <person name="Li Z."/>
            <person name="Wang Q."/>
            <person name="Van de Peer Y."/>
            <person name="Marchal K."/>
            <person name="Chen J."/>
        </authorList>
    </citation>
    <scope>NUCLEOTIDE SEQUENCE [LARGE SCALE GENOMIC DNA]</scope>
    <source>
        <tissue evidence="7">Leaf</tissue>
    </source>
</reference>
<evidence type="ECO:0000256" key="3">
    <source>
        <dbReference type="ARBA" id="ARBA00023002"/>
    </source>
</evidence>
<dbReference type="PANTHER" id="PTHR10209:SF859">
    <property type="entry name" value="OS03G0690500 PROTEIN"/>
    <property type="match status" value="1"/>
</dbReference>
<dbReference type="PANTHER" id="PTHR10209">
    <property type="entry name" value="OXIDOREDUCTASE, 2OG-FE II OXYGENASE FAMILY PROTEIN"/>
    <property type="match status" value="1"/>
</dbReference>
<dbReference type="FunFam" id="2.60.120.330:FF:000005">
    <property type="entry name" value="1-aminocyclopropane-1-carboxylate oxidase homolog 1"/>
    <property type="match status" value="1"/>
</dbReference>
<keyword evidence="4 5" id="KW-0408">Iron</keyword>
<name>A0A822YZQ5_NELNU</name>
<evidence type="ECO:0000256" key="2">
    <source>
        <dbReference type="ARBA" id="ARBA00022723"/>
    </source>
</evidence>
<comment type="caution">
    <text evidence="7">The sequence shown here is derived from an EMBL/GenBank/DDBJ whole genome shotgun (WGS) entry which is preliminary data.</text>
</comment>
<accession>A0A822YZQ5</accession>
<dbReference type="InterPro" id="IPR026992">
    <property type="entry name" value="DIOX_N"/>
</dbReference>
<dbReference type="EMBL" id="DUZY01000004">
    <property type="protein sequence ID" value="DAD36749.1"/>
    <property type="molecule type" value="Genomic_DNA"/>
</dbReference>
<evidence type="ECO:0000313" key="8">
    <source>
        <dbReference type="Proteomes" id="UP000607653"/>
    </source>
</evidence>
<evidence type="ECO:0000256" key="5">
    <source>
        <dbReference type="RuleBase" id="RU003682"/>
    </source>
</evidence>
<proteinExistence type="inferred from homology"/>
<evidence type="ECO:0000313" key="7">
    <source>
        <dbReference type="EMBL" id="DAD36749.1"/>
    </source>
</evidence>
<dbReference type="InterPro" id="IPR044861">
    <property type="entry name" value="IPNS-like_FE2OG_OXY"/>
</dbReference>
<dbReference type="PROSITE" id="PS51471">
    <property type="entry name" value="FE2OG_OXY"/>
    <property type="match status" value="1"/>
</dbReference>
<dbReference type="InterPro" id="IPR027443">
    <property type="entry name" value="IPNS-like_sf"/>
</dbReference>
<gene>
    <name evidence="7" type="ORF">HUJ06_007390</name>
</gene>
<evidence type="ECO:0000256" key="4">
    <source>
        <dbReference type="ARBA" id="ARBA00023004"/>
    </source>
</evidence>
<dbReference type="Pfam" id="PF03171">
    <property type="entry name" value="2OG-FeII_Oxy"/>
    <property type="match status" value="1"/>
</dbReference>
<dbReference type="Pfam" id="PF14226">
    <property type="entry name" value="DIOX_N"/>
    <property type="match status" value="1"/>
</dbReference>
<dbReference type="GO" id="GO:0051213">
    <property type="term" value="F:dioxygenase activity"/>
    <property type="evidence" value="ECO:0007669"/>
    <property type="project" value="UniProtKB-ARBA"/>
</dbReference>
<dbReference type="Proteomes" id="UP000607653">
    <property type="component" value="Unassembled WGS sequence"/>
</dbReference>
<sequence>MVVSGAEEVSTKSASDYDRMKELKEFDDTKAGVKGLVDSGIVKVPRIFIDPSLKSDEKLVISSDEKRSTVPVIDLNGIHEDAVRRKDVVDQVRHASETWGFFQVVNHGIPTSVLDEMLQGVRRFNEQDVEVRKRFYSRDTNKKVVYNSNFVLYQSAAVNWRDTFHCLMSPNPPSPEEIPQVCRDIMIKYSGQVERLAVTLLALLSEALMLKPSHLVDIGCAESHAIACHYYPACPQPELTLGTSKHADNDFITILLQDLIGGLQVLHQNHWLDVTPLRGALVVNIGCVLQQIISNDRFKSVEHRVVAKNIGPRVSVACFFPTTIQESIKKYGPIKELLSEENPPIYRETTIPEFNSYFFSKGGFDGSSPVLDYFKL</sequence>
<protein>
    <recommendedName>
        <fullName evidence="6">Fe2OG dioxygenase domain-containing protein</fullName>
    </recommendedName>
</protein>
<keyword evidence="3 5" id="KW-0560">Oxidoreductase</keyword>
<dbReference type="AlphaFoldDB" id="A0A822YZQ5"/>
<dbReference type="GO" id="GO:0046872">
    <property type="term" value="F:metal ion binding"/>
    <property type="evidence" value="ECO:0007669"/>
    <property type="project" value="UniProtKB-KW"/>
</dbReference>
<dbReference type="SUPFAM" id="SSF51197">
    <property type="entry name" value="Clavaminate synthase-like"/>
    <property type="match status" value="1"/>
</dbReference>
<keyword evidence="8" id="KW-1185">Reference proteome</keyword>
<evidence type="ECO:0000256" key="1">
    <source>
        <dbReference type="ARBA" id="ARBA00008056"/>
    </source>
</evidence>
<organism evidence="7 8">
    <name type="scientific">Nelumbo nucifera</name>
    <name type="common">Sacred lotus</name>
    <dbReference type="NCBI Taxonomy" id="4432"/>
    <lineage>
        <taxon>Eukaryota</taxon>
        <taxon>Viridiplantae</taxon>
        <taxon>Streptophyta</taxon>
        <taxon>Embryophyta</taxon>
        <taxon>Tracheophyta</taxon>
        <taxon>Spermatophyta</taxon>
        <taxon>Magnoliopsida</taxon>
        <taxon>Proteales</taxon>
        <taxon>Nelumbonaceae</taxon>
        <taxon>Nelumbo</taxon>
    </lineage>
</organism>
<evidence type="ECO:0000259" key="6">
    <source>
        <dbReference type="PROSITE" id="PS51471"/>
    </source>
</evidence>